<feature type="region of interest" description="Disordered" evidence="1">
    <location>
        <begin position="532"/>
        <end position="572"/>
    </location>
</feature>
<feature type="region of interest" description="Disordered" evidence="1">
    <location>
        <begin position="407"/>
        <end position="430"/>
    </location>
</feature>
<feature type="domain" description="Filamentous haemagglutinin FhaB/tRNA nuclease CdiA-like TPS" evidence="2">
    <location>
        <begin position="79"/>
        <end position="199"/>
    </location>
</feature>
<dbReference type="EMBL" id="RBUA01001384">
    <property type="protein sequence ID" value="RMU43940.1"/>
    <property type="molecule type" value="Genomic_DNA"/>
</dbReference>
<evidence type="ECO:0000313" key="4">
    <source>
        <dbReference type="Proteomes" id="UP000280395"/>
    </source>
</evidence>
<dbReference type="Pfam" id="PF05860">
    <property type="entry name" value="TPS"/>
    <property type="match status" value="1"/>
</dbReference>
<feature type="region of interest" description="Disordered" evidence="1">
    <location>
        <begin position="722"/>
        <end position="746"/>
    </location>
</feature>
<accession>A0A3M5UDI3</accession>
<dbReference type="NCBIfam" id="TIGR01901">
    <property type="entry name" value="adhes_NPXG"/>
    <property type="match status" value="1"/>
</dbReference>
<feature type="compositionally biased region" description="Gly residues" evidence="1">
    <location>
        <begin position="548"/>
        <end position="561"/>
    </location>
</feature>
<organism evidence="3 4">
    <name type="scientific">Pseudomonas syringae pv. avii</name>
    <dbReference type="NCBI Taxonomy" id="663959"/>
    <lineage>
        <taxon>Bacteria</taxon>
        <taxon>Pseudomonadati</taxon>
        <taxon>Pseudomonadota</taxon>
        <taxon>Gammaproteobacteria</taxon>
        <taxon>Pseudomonadales</taxon>
        <taxon>Pseudomonadaceae</taxon>
        <taxon>Pseudomonas</taxon>
        <taxon>Pseudomonas syringae</taxon>
    </lineage>
</organism>
<feature type="compositionally biased region" description="Polar residues" evidence="1">
    <location>
        <begin position="562"/>
        <end position="571"/>
    </location>
</feature>
<evidence type="ECO:0000313" key="3">
    <source>
        <dbReference type="EMBL" id="RMU43940.1"/>
    </source>
</evidence>
<protein>
    <recommendedName>
        <fullName evidence="2">Filamentous haemagglutinin FhaB/tRNA nuclease CdiA-like TPS domain-containing protein</fullName>
    </recommendedName>
</protein>
<gene>
    <name evidence="3" type="ORF">ALP29_05223</name>
</gene>
<dbReference type="Gene3D" id="2.160.20.10">
    <property type="entry name" value="Single-stranded right-handed beta-helix, Pectin lyase-like"/>
    <property type="match status" value="1"/>
</dbReference>
<dbReference type="InterPro" id="IPR012334">
    <property type="entry name" value="Pectin_lyas_fold"/>
</dbReference>
<dbReference type="InterPro" id="IPR025157">
    <property type="entry name" value="Hemagglutinin_rpt"/>
</dbReference>
<dbReference type="SUPFAM" id="SSF51126">
    <property type="entry name" value="Pectin lyase-like"/>
    <property type="match status" value="1"/>
</dbReference>
<proteinExistence type="predicted"/>
<feature type="region of interest" description="Disordered" evidence="1">
    <location>
        <begin position="1657"/>
        <end position="1680"/>
    </location>
</feature>
<dbReference type="Proteomes" id="UP000280395">
    <property type="component" value="Unassembled WGS sequence"/>
</dbReference>
<evidence type="ECO:0000256" key="1">
    <source>
        <dbReference type="SAM" id="MobiDB-lite"/>
    </source>
</evidence>
<evidence type="ECO:0000259" key="2">
    <source>
        <dbReference type="SMART" id="SM00912"/>
    </source>
</evidence>
<dbReference type="InterPro" id="IPR011050">
    <property type="entry name" value="Pectin_lyase_fold/virulence"/>
</dbReference>
<dbReference type="Pfam" id="PF13332">
    <property type="entry name" value="Fil_haemagg_2"/>
    <property type="match status" value="6"/>
</dbReference>
<reference evidence="3 4" key="1">
    <citation type="submission" date="2018-08" db="EMBL/GenBank/DDBJ databases">
        <title>Recombination of ecologically and evolutionarily significant loci maintains genetic cohesion in the Pseudomonas syringae species complex.</title>
        <authorList>
            <person name="Dillon M."/>
            <person name="Thakur S."/>
            <person name="Almeida R.N.D."/>
            <person name="Weir B.S."/>
            <person name="Guttman D.S."/>
        </authorList>
    </citation>
    <scope>NUCLEOTIDE SEQUENCE [LARGE SCALE GENOMIC DNA]</scope>
    <source>
        <strain evidence="3 4">ICMP 14479</strain>
    </source>
</reference>
<comment type="caution">
    <text evidence="3">The sequence shown here is derived from an EMBL/GenBank/DDBJ whole genome shotgun (WGS) entry which is preliminary data.</text>
</comment>
<name>A0A3M5UDI3_PSESX</name>
<dbReference type="InterPro" id="IPR008638">
    <property type="entry name" value="FhaB/CdiA-like_TPS"/>
</dbReference>
<sequence length="1680" mass="174852">MSHRRTWPLQQRCNEQRTSWISQHRARLFMPTTPHSFHLSPQGKLRWAIASLFLLPQLALAAGLTVVEGPGGTPQLQNQGGVPIVNIVAPNAGGLSHNQFLDYNVDRQGLVLNNALQAGQSQLAGQLAANPQFQGQAASVILNEVISRNASTLNGAQEIFGQAADYVLANPNGISVNGGSFINTPNANLVVGRPELNDGKLQALSTRDANGQLTVQGQGLHNREGSINLIAPRIDSEGRLSARDQLNLTVGRNQVDFASGQVRQIDPASKTQDQRIDARLFGAMQAGRINIISTAEGAGVRVGGVQVQGTDGVKISSAGDLDISGQVHADSLDATRASVHSRQGDVDLHSAKDLNLAATDVSGRNVKLDASRNLTLSSLESRKLQEKREQWNNSNFLFTYETYDRTTTDKDSRQHGNKVVAQQDAALSSGANTEIKASHVEAGNTLRVDSGADLHVNAATETHESRDQGNHRKHLWKANWDKSSSEQRSITSSLKAGKTLELTSQQKLQVQGAELKTPGDIQLAARHVEIASASRTQSSSDNAYSGDLTGGSFFGKQGDGNQGKTSNTGSKVNADGKLIVKADDVRISGSQARGGKQASVISDKGSLVIDGVQDSSHDNRYSNDSKFFGISKDESRKNLKDSTVVASNLRSDSNLKLQSAKDITVSGSQVSAAGELQADAKGDIKVVAAENTTHDTTRTHSRGFDGYAKETESVSRQYRAGLSYEDQQQTRKTDTTQQQGSSLKGGSVVVKAGGDVSIQGSDLKATAGDATLSGNNVELLAAHDKRTEAVDTTTTGGSFYYTGGIDRAGSGAQFSHQSSQDTTEKTTAQTSTVAATGKLTINAGNTFTSEGAQAKAGAELQVNAGQIDNQAAHSTETSTHKENGWTADVGANVEYKGITRPIEKAVEGVAQAKFHQPGLLDAFEQPNVGLDVEVGHTNKTGTTQDSTAVVSQFSGAAVQVNAAGTLQDEGTQYRATEGGLNIKAGEHLATAAANTHSSSEQSVDAKAGVRVYTTTGEDVNVRGSGLGGSSDVRESTSTAVLGSYVASQGVSIEAKGDARYEGSQFDGGQAGVNLKTGGELALNQATNTQSKNSSTLRGNGSLTVGTAPGANGSNINLGAGVQLDNKRLDTQNSQAQVATIQGSGPVQFSSGADMTLQGTQIGSTGAKAGDISLNAGGKLDLQAATDSHVSNGSNLGGGLTLGAGKTSSAESSSKTGSLSANFNIGKVAENDKSAVVGQLHSSGKVSLASGAEATDAIHLQGTQVSAASVSLDAQNGGILQESSQSTQAHNSWGVTLGAGASIGKTTLADAGEHETPKTQRGINARAKVDVDHLQGITQHNSVITAGDVTLNSGGDTHLAGARIDADKVHGTVGGDLVVESRKDHVNSTQVNVDARLDVEKNQPGVVDKLAKTSGPLKDKVQAKAEGAFDKHRDKLENVVDKGTGHLASAKDSVVNSVVNAKERLGEKLTRSGSYDVNPQPRGAFGTRVDKAKAYLADKTDALGTRLSGFKDKVWPKTSDSYTVSGKDTTGSKVANTAESVLFGDKSGNTSYTPTLYLDVSHVVKDSVTQASGIRAGHGVNLLVKGDTQLTGARISAPNGKVELGGSKVTATTLAGSDYRADVGLNVSKSPVNLALGAKDELTQKHDDATRKDQALNLGPLRAGGHSESQALQAGIDQAIN</sequence>
<dbReference type="GO" id="GO:0003824">
    <property type="term" value="F:catalytic activity"/>
    <property type="evidence" value="ECO:0007669"/>
    <property type="project" value="UniProtKB-ARBA"/>
</dbReference>
<feature type="compositionally biased region" description="Polar residues" evidence="1">
    <location>
        <begin position="533"/>
        <end position="543"/>
    </location>
</feature>
<dbReference type="SMART" id="SM00912">
    <property type="entry name" value="Haemagg_act"/>
    <property type="match status" value="1"/>
</dbReference>